<dbReference type="PROSITE" id="PS00606">
    <property type="entry name" value="KS3_1"/>
    <property type="match status" value="1"/>
</dbReference>
<dbReference type="Pfam" id="PF00109">
    <property type="entry name" value="ketoacyl-synt"/>
    <property type="match status" value="1"/>
</dbReference>
<evidence type="ECO:0000256" key="3">
    <source>
        <dbReference type="ARBA" id="ARBA00022458"/>
    </source>
</evidence>
<dbReference type="OrthoDB" id="9808669at2"/>
<evidence type="ECO:0000256" key="1">
    <source>
        <dbReference type="ARBA" id="ARBA00004533"/>
    </source>
</evidence>
<reference evidence="15 16" key="1">
    <citation type="submission" date="2013-07" db="EMBL/GenBank/DDBJ databases">
        <title>Thioclava pacifica DSM 10166 Genome Sequencing.</title>
        <authorList>
            <person name="Lai Q."/>
            <person name="Shao Z."/>
        </authorList>
    </citation>
    <scope>NUCLEOTIDE SEQUENCE [LARGE SCALE GENOMIC DNA]</scope>
    <source>
        <strain evidence="15 16">DSM 10166</strain>
    </source>
</reference>
<evidence type="ECO:0000256" key="12">
    <source>
        <dbReference type="ARBA" id="ARBA00041756"/>
    </source>
</evidence>
<evidence type="ECO:0000259" key="14">
    <source>
        <dbReference type="PROSITE" id="PS52004"/>
    </source>
</evidence>
<comment type="function">
    <text evidence="10">Proposed to synthesize NOD factor fatty acyl chain. Involved in the synthesis of a highly unsaturated fatty acid moiety, which forms part of a lipo-oligosaccharide that is responsible for host specificity.</text>
</comment>
<dbReference type="InterPro" id="IPR020841">
    <property type="entry name" value="PKS_Beta-ketoAc_synthase_dom"/>
</dbReference>
<dbReference type="AlphaFoldDB" id="A0A074JRF1"/>
<dbReference type="PANTHER" id="PTHR11712">
    <property type="entry name" value="POLYKETIDE SYNTHASE-RELATED"/>
    <property type="match status" value="1"/>
</dbReference>
<dbReference type="InterPro" id="IPR000794">
    <property type="entry name" value="Beta-ketoacyl_synthase"/>
</dbReference>
<evidence type="ECO:0000256" key="6">
    <source>
        <dbReference type="ARBA" id="ARBA00022679"/>
    </source>
</evidence>
<feature type="domain" description="Ketosynthase family 3 (KS3)" evidence="14">
    <location>
        <begin position="1"/>
        <end position="400"/>
    </location>
</feature>
<dbReference type="InterPro" id="IPR014030">
    <property type="entry name" value="Ketoacyl_synth_N"/>
</dbReference>
<dbReference type="Proteomes" id="UP000027432">
    <property type="component" value="Unassembled WGS sequence"/>
</dbReference>
<dbReference type="EMBL" id="AUND01000034">
    <property type="protein sequence ID" value="KEO51962.1"/>
    <property type="molecule type" value="Genomic_DNA"/>
</dbReference>
<sequence length="401" mass="40938">MRRVVISGAGTINALAEGVAQTQAAMEAGRCAIGELAFRDVERLSIRIGAQIKGYDASARFTAQELALYDPFTQYALIAGAEAMAQAGLERAPDPARWGCIIGTAGGGHTTANNAYRAVFAEAKNRVHPLTVPKLMGNAAPSHLAIRFGLQGPSFAVATACASSNHAIGLAFQMVRSGMVEGMLAGGSEAMLNFGGLKAWEGLRVMSPDGCRPFSASRNGMVQGEGAGVFVIETLESATARGATPLAEIVGFAMTSDASDVVMPSLDGAAAAITGALADAGVAPEEVGYINAHGTGTAANDRIETAAIRQVFGAAAELVAISATKAMHGHCIGGTGAVELVACLMALRDGVIAPTIGYDTADPDCDLDYVPNVARRAEVGAALSNAFAFGGLNAVLALRRI</sequence>
<dbReference type="PANTHER" id="PTHR11712:SF352">
    <property type="entry name" value="3-OXOACYL-[ACYL-CARRIER-PROTEIN] SYNTHASE"/>
    <property type="match status" value="1"/>
</dbReference>
<dbReference type="Pfam" id="PF02801">
    <property type="entry name" value="Ketoacyl-synt_C"/>
    <property type="match status" value="1"/>
</dbReference>
<protein>
    <recommendedName>
        <fullName evidence="11">Nodulation protein E</fullName>
    </recommendedName>
    <alternativeName>
        <fullName evidence="12">Host-specificity of nodulation protein B</fullName>
    </alternativeName>
</protein>
<dbReference type="SMART" id="SM00825">
    <property type="entry name" value="PKS_KS"/>
    <property type="match status" value="1"/>
</dbReference>
<evidence type="ECO:0000256" key="11">
    <source>
        <dbReference type="ARBA" id="ARBA00039445"/>
    </source>
</evidence>
<keyword evidence="8" id="KW-1133">Transmembrane helix</keyword>
<dbReference type="InterPro" id="IPR016039">
    <property type="entry name" value="Thiolase-like"/>
</dbReference>
<accession>A0A074JRF1</accession>
<evidence type="ECO:0000256" key="8">
    <source>
        <dbReference type="ARBA" id="ARBA00022989"/>
    </source>
</evidence>
<evidence type="ECO:0000256" key="2">
    <source>
        <dbReference type="ARBA" id="ARBA00008467"/>
    </source>
</evidence>
<keyword evidence="6 13" id="KW-0808">Transferase</keyword>
<evidence type="ECO:0000313" key="15">
    <source>
        <dbReference type="EMBL" id="KEO51962.1"/>
    </source>
</evidence>
<evidence type="ECO:0000256" key="9">
    <source>
        <dbReference type="ARBA" id="ARBA00023136"/>
    </source>
</evidence>
<proteinExistence type="inferred from homology"/>
<dbReference type="RefSeq" id="WP_038078420.1">
    <property type="nucleotide sequence ID" value="NZ_AUND01000034.1"/>
</dbReference>
<dbReference type="InterPro" id="IPR018201">
    <property type="entry name" value="Ketoacyl_synth_AS"/>
</dbReference>
<comment type="subcellular location">
    <subcellularLocation>
        <location evidence="1">Cell inner membrane</location>
    </subcellularLocation>
</comment>
<dbReference type="GO" id="GO:0005886">
    <property type="term" value="C:plasma membrane"/>
    <property type="evidence" value="ECO:0007669"/>
    <property type="project" value="UniProtKB-SubCell"/>
</dbReference>
<evidence type="ECO:0000256" key="7">
    <source>
        <dbReference type="ARBA" id="ARBA00022692"/>
    </source>
</evidence>
<dbReference type="CDD" id="cd00834">
    <property type="entry name" value="KAS_I_II"/>
    <property type="match status" value="1"/>
</dbReference>
<dbReference type="Gene3D" id="3.40.47.10">
    <property type="match status" value="1"/>
</dbReference>
<gene>
    <name evidence="15" type="ORF">TP2_10830</name>
</gene>
<dbReference type="GO" id="GO:0006633">
    <property type="term" value="P:fatty acid biosynthetic process"/>
    <property type="evidence" value="ECO:0007669"/>
    <property type="project" value="InterPro"/>
</dbReference>
<dbReference type="SUPFAM" id="SSF53901">
    <property type="entry name" value="Thiolase-like"/>
    <property type="match status" value="2"/>
</dbReference>
<keyword evidence="7" id="KW-0812">Transmembrane</keyword>
<dbReference type="eggNOG" id="COG0304">
    <property type="taxonomic scope" value="Bacteria"/>
</dbReference>
<keyword evidence="5" id="KW-0997">Cell inner membrane</keyword>
<evidence type="ECO:0000256" key="13">
    <source>
        <dbReference type="RuleBase" id="RU003694"/>
    </source>
</evidence>
<comment type="similarity">
    <text evidence="2 13">Belongs to the thiolase-like superfamily. Beta-ketoacyl-ACP synthases family.</text>
</comment>
<evidence type="ECO:0000256" key="10">
    <source>
        <dbReference type="ARBA" id="ARBA00037576"/>
    </source>
</evidence>
<dbReference type="GO" id="GO:0004315">
    <property type="term" value="F:3-oxoacyl-[acyl-carrier-protein] synthase activity"/>
    <property type="evidence" value="ECO:0007669"/>
    <property type="project" value="InterPro"/>
</dbReference>
<keyword evidence="3" id="KW-0536">Nodulation</keyword>
<keyword evidence="9" id="KW-0472">Membrane</keyword>
<dbReference type="PROSITE" id="PS52004">
    <property type="entry name" value="KS3_2"/>
    <property type="match status" value="1"/>
</dbReference>
<keyword evidence="16" id="KW-1185">Reference proteome</keyword>
<comment type="caution">
    <text evidence="15">The sequence shown here is derived from an EMBL/GenBank/DDBJ whole genome shotgun (WGS) entry which is preliminary data.</text>
</comment>
<keyword evidence="4" id="KW-1003">Cell membrane</keyword>
<organism evidence="15 16">
    <name type="scientific">Thioclava pacifica DSM 10166</name>
    <dbReference type="NCBI Taxonomy" id="1353537"/>
    <lineage>
        <taxon>Bacteria</taxon>
        <taxon>Pseudomonadati</taxon>
        <taxon>Pseudomonadota</taxon>
        <taxon>Alphaproteobacteria</taxon>
        <taxon>Rhodobacterales</taxon>
        <taxon>Paracoccaceae</taxon>
        <taxon>Thioclava</taxon>
    </lineage>
</organism>
<name>A0A074JRF1_9RHOB</name>
<evidence type="ECO:0000313" key="16">
    <source>
        <dbReference type="Proteomes" id="UP000027432"/>
    </source>
</evidence>
<dbReference type="InterPro" id="IPR014031">
    <property type="entry name" value="Ketoacyl_synth_C"/>
</dbReference>
<dbReference type="STRING" id="1353537.TP2_10830"/>
<evidence type="ECO:0000256" key="4">
    <source>
        <dbReference type="ARBA" id="ARBA00022475"/>
    </source>
</evidence>
<evidence type="ECO:0000256" key="5">
    <source>
        <dbReference type="ARBA" id="ARBA00022519"/>
    </source>
</evidence>